<sequence length="138" mass="16879">MIPLPDLSLKSCKTVEEQERRRQEYERQKEEKRIRYEAAKLRMKIARRRRAQERARRRKMRKTQHELIMIKARDTMLQCQRTARVCIEVEVVKQIRKAERRRQKMEMELMEQELLKALGLSENSNEKTIEKLPPEMKD</sequence>
<accession>A0A2G5VDB2</accession>
<dbReference type="EMBL" id="PDUG01000002">
    <property type="protein sequence ID" value="PIC49754.1"/>
    <property type="molecule type" value="Genomic_DNA"/>
</dbReference>
<organism evidence="3 4">
    <name type="scientific">Caenorhabditis nigoni</name>
    <dbReference type="NCBI Taxonomy" id="1611254"/>
    <lineage>
        <taxon>Eukaryota</taxon>
        <taxon>Metazoa</taxon>
        <taxon>Ecdysozoa</taxon>
        <taxon>Nematoda</taxon>
        <taxon>Chromadorea</taxon>
        <taxon>Rhabditida</taxon>
        <taxon>Rhabditina</taxon>
        <taxon>Rhabditomorpha</taxon>
        <taxon>Rhabditoidea</taxon>
        <taxon>Rhabditidae</taxon>
        <taxon>Peloderinae</taxon>
        <taxon>Caenorhabditis</taxon>
    </lineage>
</organism>
<dbReference type="OrthoDB" id="10512153at2759"/>
<evidence type="ECO:0000256" key="1">
    <source>
        <dbReference type="SAM" id="Coils"/>
    </source>
</evidence>
<protein>
    <submittedName>
        <fullName evidence="3">Uncharacterized protein</fullName>
    </submittedName>
</protein>
<keyword evidence="1" id="KW-0175">Coiled coil</keyword>
<reference evidence="4" key="1">
    <citation type="submission" date="2017-10" db="EMBL/GenBank/DDBJ databases">
        <title>Rapid genome shrinkage in a self-fertile nematode reveals novel sperm competition proteins.</title>
        <authorList>
            <person name="Yin D."/>
            <person name="Schwarz E.M."/>
            <person name="Thomas C.G."/>
            <person name="Felde R.L."/>
            <person name="Korf I.F."/>
            <person name="Cutter A.D."/>
            <person name="Schartner C.M."/>
            <person name="Ralston E.J."/>
            <person name="Meyer B.J."/>
            <person name="Haag E.S."/>
        </authorList>
    </citation>
    <scope>NUCLEOTIDE SEQUENCE [LARGE SCALE GENOMIC DNA]</scope>
    <source>
        <strain evidence="4">JU1422</strain>
    </source>
</reference>
<feature type="coiled-coil region" evidence="1">
    <location>
        <begin position="88"/>
        <end position="115"/>
    </location>
</feature>
<feature type="compositionally biased region" description="Basic residues" evidence="2">
    <location>
        <begin position="46"/>
        <end position="62"/>
    </location>
</feature>
<dbReference type="AlphaFoldDB" id="A0A2G5VDB2"/>
<evidence type="ECO:0000313" key="3">
    <source>
        <dbReference type="EMBL" id="PIC49754.1"/>
    </source>
</evidence>
<evidence type="ECO:0000256" key="2">
    <source>
        <dbReference type="SAM" id="MobiDB-lite"/>
    </source>
</evidence>
<proteinExistence type="predicted"/>
<evidence type="ECO:0000313" key="4">
    <source>
        <dbReference type="Proteomes" id="UP000230233"/>
    </source>
</evidence>
<dbReference type="Proteomes" id="UP000230233">
    <property type="component" value="Chromosome II"/>
</dbReference>
<gene>
    <name evidence="3" type="primary">Cnig_chr_II.g8259</name>
    <name evidence="3" type="ORF">B9Z55_008259</name>
</gene>
<comment type="caution">
    <text evidence="3">The sequence shown here is derived from an EMBL/GenBank/DDBJ whole genome shotgun (WGS) entry which is preliminary data.</text>
</comment>
<keyword evidence="4" id="KW-1185">Reference proteome</keyword>
<name>A0A2G5VDB2_9PELO</name>
<feature type="region of interest" description="Disordered" evidence="2">
    <location>
        <begin position="46"/>
        <end position="65"/>
    </location>
</feature>